<dbReference type="Pfam" id="PF13245">
    <property type="entry name" value="AAA_19"/>
    <property type="match status" value="1"/>
</dbReference>
<dbReference type="InterPro" id="IPR050534">
    <property type="entry name" value="Coronavir_polyprotein_1ab"/>
</dbReference>
<dbReference type="Gene3D" id="2.30.30.940">
    <property type="match status" value="1"/>
</dbReference>
<dbReference type="AlphaFoldDB" id="A0A806K2A4"/>
<dbReference type="EC" id="3.1.11.5" evidence="4"/>
<dbReference type="PANTHER" id="PTHR43788">
    <property type="entry name" value="DNA2/NAM7 HELICASE FAMILY MEMBER"/>
    <property type="match status" value="1"/>
</dbReference>
<dbReference type="CDD" id="cd18809">
    <property type="entry name" value="SF1_C_RecD"/>
    <property type="match status" value="1"/>
</dbReference>
<proteinExistence type="inferred from homology"/>
<dbReference type="CDD" id="cd17933">
    <property type="entry name" value="DEXSc_RecD-like"/>
    <property type="match status" value="1"/>
</dbReference>
<organism evidence="4">
    <name type="scientific">uncultured bacterium contig00021</name>
    <dbReference type="NCBI Taxonomy" id="1181511"/>
    <lineage>
        <taxon>Bacteria</taxon>
        <taxon>environmental samples</taxon>
    </lineage>
</organism>
<name>A0A806K2A4_9BACT</name>
<dbReference type="InterPro" id="IPR027417">
    <property type="entry name" value="P-loop_NTPase"/>
</dbReference>
<dbReference type="InterPro" id="IPR027785">
    <property type="entry name" value="UvrD-like_helicase_C"/>
</dbReference>
<keyword evidence="4" id="KW-0378">Hydrolase</keyword>
<dbReference type="Gene3D" id="3.40.50.300">
    <property type="entry name" value="P-loop containing nucleotide triphosphate hydrolases"/>
    <property type="match status" value="2"/>
</dbReference>
<sequence length="471" mass="53124">MDAELSQIDIALLDFLENKYNVKKESLLYTYAKTLLQRLWQGSICIPVNEKIEDSGAVGFFVKGSDTIPATPLIYDGENLYIQRYFVYQHMILKKMGLLQKNHNLNIITGGPGTGKTTSLGETLAAKLKDNPDLKILLAAPTGKAAFRMNETLKKFNNLEAKTIHRLLGTIHLSANFRHTNANPLDANIIVIDECSMVDLPMMAKLLDAVPDINCHLYLLGDKNQLASVEAGSVFADICRKFENDDTVYKKRNVNFRTQDSPGIIELSDQILNNTIEDFNNKNVKHSEHFSFEELFDCYNGLLKAVDEKDALNKLKVFQILCAIKKGRNGTENINRELSYRAGKAQAKFTPIIITENNYEQNLFNGDVGVKDDDKAYFLNGTEVKIFPLLTLPGHDDAFAITIHKSQGSEYDRVAVMYPDTEQEDDGQTILTRELLYTAITRARKECIIYGNRDILLNSCKREIYRASGIK</sequence>
<dbReference type="GO" id="GO:0005524">
    <property type="term" value="F:ATP binding"/>
    <property type="evidence" value="ECO:0007669"/>
    <property type="project" value="UniProtKB-KW"/>
</dbReference>
<dbReference type="GO" id="GO:0009338">
    <property type="term" value="C:exodeoxyribonuclease V complex"/>
    <property type="evidence" value="ECO:0007669"/>
    <property type="project" value="InterPro"/>
</dbReference>
<evidence type="ECO:0000256" key="2">
    <source>
        <dbReference type="ARBA" id="ARBA00022840"/>
    </source>
</evidence>
<reference evidence="4" key="1">
    <citation type="submission" date="2012-03" db="EMBL/GenBank/DDBJ databases">
        <title>Functional metagenomics reveals considerable lignocellulase gene clusters in the gut microbiome of a wood-feeding higher termite.</title>
        <authorList>
            <person name="Liu N."/>
        </authorList>
    </citation>
    <scope>NUCLEOTIDE SEQUENCE</scope>
</reference>
<dbReference type="EMBL" id="JQ844277">
    <property type="protein sequence ID" value="AGS54126.1"/>
    <property type="molecule type" value="Genomic_DNA"/>
</dbReference>
<dbReference type="InterPro" id="IPR006344">
    <property type="entry name" value="RecD"/>
</dbReference>
<keyword evidence="2" id="KW-0067">ATP-binding</keyword>
<evidence type="ECO:0000256" key="1">
    <source>
        <dbReference type="ARBA" id="ARBA00022741"/>
    </source>
</evidence>
<evidence type="ECO:0000259" key="3">
    <source>
        <dbReference type="Pfam" id="PF13538"/>
    </source>
</evidence>
<dbReference type="PANTHER" id="PTHR43788:SF6">
    <property type="entry name" value="DNA HELICASE B"/>
    <property type="match status" value="1"/>
</dbReference>
<dbReference type="GO" id="GO:0017116">
    <property type="term" value="F:single-stranded DNA helicase activity"/>
    <property type="evidence" value="ECO:0007669"/>
    <property type="project" value="TreeGrafter"/>
</dbReference>
<dbReference type="GO" id="GO:0006302">
    <property type="term" value="P:double-strand break repair"/>
    <property type="evidence" value="ECO:0007669"/>
    <property type="project" value="InterPro"/>
</dbReference>
<dbReference type="HAMAP" id="MF_01487">
    <property type="entry name" value="RecD"/>
    <property type="match status" value="1"/>
</dbReference>
<feature type="domain" description="UvrD-like helicase C-terminal" evidence="3">
    <location>
        <begin position="398"/>
        <end position="450"/>
    </location>
</feature>
<dbReference type="GO" id="GO:0006310">
    <property type="term" value="P:DNA recombination"/>
    <property type="evidence" value="ECO:0007669"/>
    <property type="project" value="InterPro"/>
</dbReference>
<dbReference type="GO" id="GO:0008854">
    <property type="term" value="F:exodeoxyribonuclease V activity"/>
    <property type="evidence" value="ECO:0007669"/>
    <property type="project" value="UniProtKB-EC"/>
</dbReference>
<dbReference type="SUPFAM" id="SSF52540">
    <property type="entry name" value="P-loop containing nucleoside triphosphate hydrolases"/>
    <property type="match status" value="1"/>
</dbReference>
<accession>A0A806K2A4</accession>
<evidence type="ECO:0000313" key="4">
    <source>
        <dbReference type="EMBL" id="AGS54126.1"/>
    </source>
</evidence>
<keyword evidence="1" id="KW-0547">Nucleotide-binding</keyword>
<dbReference type="Pfam" id="PF13538">
    <property type="entry name" value="UvrD_C_2"/>
    <property type="match status" value="1"/>
</dbReference>
<protein>
    <submittedName>
        <fullName evidence="4">Exodeoxyribonuclease V alpha chain</fullName>
        <ecNumber evidence="4">3.1.11.5</ecNumber>
    </submittedName>
</protein>